<name>A0A915JQ35_ROMCU</name>
<evidence type="ECO:0000313" key="2">
    <source>
        <dbReference type="WBParaSite" id="nRc.2.0.1.t28213-RA"/>
    </source>
</evidence>
<evidence type="ECO:0000313" key="1">
    <source>
        <dbReference type="Proteomes" id="UP000887565"/>
    </source>
</evidence>
<dbReference type="WBParaSite" id="nRc.2.0.1.t28213-RA">
    <property type="protein sequence ID" value="nRc.2.0.1.t28213-RA"/>
    <property type="gene ID" value="nRc.2.0.1.g28213"/>
</dbReference>
<keyword evidence="1" id="KW-1185">Reference proteome</keyword>
<accession>A0A915JQ35</accession>
<reference evidence="2" key="1">
    <citation type="submission" date="2022-11" db="UniProtKB">
        <authorList>
            <consortium name="WormBaseParasite"/>
        </authorList>
    </citation>
    <scope>IDENTIFICATION</scope>
</reference>
<dbReference type="AlphaFoldDB" id="A0A915JQ35"/>
<organism evidence="1 2">
    <name type="scientific">Romanomermis culicivorax</name>
    <name type="common">Nematode worm</name>
    <dbReference type="NCBI Taxonomy" id="13658"/>
    <lineage>
        <taxon>Eukaryota</taxon>
        <taxon>Metazoa</taxon>
        <taxon>Ecdysozoa</taxon>
        <taxon>Nematoda</taxon>
        <taxon>Enoplea</taxon>
        <taxon>Dorylaimia</taxon>
        <taxon>Mermithida</taxon>
        <taxon>Mermithoidea</taxon>
        <taxon>Mermithidae</taxon>
        <taxon>Romanomermis</taxon>
    </lineage>
</organism>
<protein>
    <submittedName>
        <fullName evidence="2">Uncharacterized protein</fullName>
    </submittedName>
</protein>
<proteinExistence type="predicted"/>
<dbReference type="Proteomes" id="UP000887565">
    <property type="component" value="Unplaced"/>
</dbReference>
<sequence>MRILDETLLLALNTETGVIAEDYSSSFSIVAPLTTRPQTTPGFLYQIPRARFIHLCRLELFGDRSSRFSSDVLGSSSGVRFHIYIFA</sequence>